<dbReference type="Pfam" id="PF00392">
    <property type="entry name" value="GntR"/>
    <property type="match status" value="1"/>
</dbReference>
<dbReference type="InterPro" id="IPR051446">
    <property type="entry name" value="HTH_trans_reg/aminotransferase"/>
</dbReference>
<evidence type="ECO:0000256" key="5">
    <source>
        <dbReference type="ARBA" id="ARBA00023015"/>
    </source>
</evidence>
<dbReference type="InterPro" id="IPR036390">
    <property type="entry name" value="WH_DNA-bd_sf"/>
</dbReference>
<evidence type="ECO:0000256" key="1">
    <source>
        <dbReference type="ARBA" id="ARBA00001933"/>
    </source>
</evidence>
<dbReference type="AlphaFoldDB" id="A0AAP3DFY6"/>
<keyword evidence="6" id="KW-0238">DNA-binding</keyword>
<sequence>MFPTKKKMQQKKPMYQRLYEAIKTEIENNRLVSGSKLLSIRQMAQEWQVSRNTVEAAYHQLLDEGYVKSKEKSGYYVEDLLADGWAKDVTLEVVEHSERLVDVSDDVVAPTRYDFVYGKVDGNVFPLKQWRACMQEAMQFELDRTDAYGEYQGESPLREALVTYVYQARGIRCGAEQIFIGSGTQQLLSLLCQTVFRDKSVVAMEDPGYDRVRHVFHSHEMSVQPIQLDEDGIRLDQLMASKADIAYVTPSHQYPYGMVMSIVRRLQLIAWANETGAYLIEDDYDGEFRYGTKPIPALKALDNNQQIIYFGTASKVLLPSLRISYMILPQTLVTQYQEIWKKYLQTAPRVIQYALALFIQKGEWTRHIRRMRNLYAKKHRILLQTLAKTMGEQIEIIGSEAGLHILIRIHTTYTEDELIHRARKQGCQVYSIKQYYQHGGQRKNSETSEYPVLLLGFGAISIEEITSGIEALYKAWWGSE</sequence>
<dbReference type="Gene3D" id="3.40.640.10">
    <property type="entry name" value="Type I PLP-dependent aspartate aminotransferase-like (Major domain)"/>
    <property type="match status" value="1"/>
</dbReference>
<protein>
    <submittedName>
        <fullName evidence="9">PLP-dependent aminotransferase family protein</fullName>
    </submittedName>
</protein>
<dbReference type="InterPro" id="IPR015421">
    <property type="entry name" value="PyrdxlP-dep_Trfase_major"/>
</dbReference>
<dbReference type="EMBL" id="JAPTNE010000006">
    <property type="protein sequence ID" value="MCZ0806375.1"/>
    <property type="molecule type" value="Genomic_DNA"/>
</dbReference>
<comment type="similarity">
    <text evidence="2">In the C-terminal section; belongs to the class-I pyridoxal-phosphate-dependent aminotransferase family.</text>
</comment>
<dbReference type="GO" id="GO:0003700">
    <property type="term" value="F:DNA-binding transcription factor activity"/>
    <property type="evidence" value="ECO:0007669"/>
    <property type="project" value="InterPro"/>
</dbReference>
<evidence type="ECO:0000313" key="10">
    <source>
        <dbReference type="Proteomes" id="UP001077662"/>
    </source>
</evidence>
<dbReference type="SMART" id="SM00345">
    <property type="entry name" value="HTH_GNTR"/>
    <property type="match status" value="1"/>
</dbReference>
<keyword evidence="3 9" id="KW-0808">Transferase</keyword>
<evidence type="ECO:0000313" key="9">
    <source>
        <dbReference type="EMBL" id="MCZ0806375.1"/>
    </source>
</evidence>
<evidence type="ECO:0000256" key="3">
    <source>
        <dbReference type="ARBA" id="ARBA00022576"/>
    </source>
</evidence>
<comment type="cofactor">
    <cofactor evidence="1">
        <name>pyridoxal 5'-phosphate</name>
        <dbReference type="ChEBI" id="CHEBI:597326"/>
    </cofactor>
</comment>
<dbReference type="InterPro" id="IPR036388">
    <property type="entry name" value="WH-like_DNA-bd_sf"/>
</dbReference>
<keyword evidence="3 9" id="KW-0032">Aminotransferase</keyword>
<evidence type="ECO:0000256" key="7">
    <source>
        <dbReference type="ARBA" id="ARBA00023163"/>
    </source>
</evidence>
<dbReference type="InterPro" id="IPR015424">
    <property type="entry name" value="PyrdxlP-dep_Trfase"/>
</dbReference>
<comment type="caution">
    <text evidence="9">The sequence shown here is derived from an EMBL/GenBank/DDBJ whole genome shotgun (WGS) entry which is preliminary data.</text>
</comment>
<dbReference type="PANTHER" id="PTHR46577:SF1">
    <property type="entry name" value="HTH-TYPE TRANSCRIPTIONAL REGULATORY PROTEIN GABR"/>
    <property type="match status" value="1"/>
</dbReference>
<accession>A0AAP3DFY6</accession>
<gene>
    <name evidence="9" type="ORF">O0554_05485</name>
</gene>
<evidence type="ECO:0000256" key="2">
    <source>
        <dbReference type="ARBA" id="ARBA00005384"/>
    </source>
</evidence>
<dbReference type="Pfam" id="PF00155">
    <property type="entry name" value="Aminotran_1_2"/>
    <property type="match status" value="1"/>
</dbReference>
<dbReference type="Proteomes" id="UP001077662">
    <property type="component" value="Unassembled WGS sequence"/>
</dbReference>
<reference evidence="9" key="1">
    <citation type="submission" date="2022-09" db="EMBL/GenBank/DDBJ databases">
        <title>Genome analysis and characterization of larvicidal activity of Brevibacillus strains.</title>
        <authorList>
            <person name="Patrusheva E.V."/>
            <person name="Izotova A.O."/>
            <person name="Toshchakov S.V."/>
            <person name="Sineoky S.P."/>
        </authorList>
    </citation>
    <scope>NUCLEOTIDE SEQUENCE</scope>
    <source>
        <strain evidence="9">VKPM_B-13247</strain>
    </source>
</reference>
<dbReference type="GO" id="GO:0008483">
    <property type="term" value="F:transaminase activity"/>
    <property type="evidence" value="ECO:0007669"/>
    <property type="project" value="UniProtKB-KW"/>
</dbReference>
<dbReference type="GO" id="GO:0030170">
    <property type="term" value="F:pyridoxal phosphate binding"/>
    <property type="evidence" value="ECO:0007669"/>
    <property type="project" value="InterPro"/>
</dbReference>
<dbReference type="PROSITE" id="PS50949">
    <property type="entry name" value="HTH_GNTR"/>
    <property type="match status" value="1"/>
</dbReference>
<evidence type="ECO:0000256" key="4">
    <source>
        <dbReference type="ARBA" id="ARBA00022898"/>
    </source>
</evidence>
<dbReference type="CDD" id="cd00609">
    <property type="entry name" value="AAT_like"/>
    <property type="match status" value="1"/>
</dbReference>
<dbReference type="GO" id="GO:0003677">
    <property type="term" value="F:DNA binding"/>
    <property type="evidence" value="ECO:0007669"/>
    <property type="project" value="UniProtKB-KW"/>
</dbReference>
<dbReference type="Gene3D" id="1.10.10.10">
    <property type="entry name" value="Winged helix-like DNA-binding domain superfamily/Winged helix DNA-binding domain"/>
    <property type="match status" value="1"/>
</dbReference>
<evidence type="ECO:0000256" key="6">
    <source>
        <dbReference type="ARBA" id="ARBA00023125"/>
    </source>
</evidence>
<name>A0AAP3DFY6_BRELA</name>
<evidence type="ECO:0000259" key="8">
    <source>
        <dbReference type="PROSITE" id="PS50949"/>
    </source>
</evidence>
<dbReference type="PANTHER" id="PTHR46577">
    <property type="entry name" value="HTH-TYPE TRANSCRIPTIONAL REGULATORY PROTEIN GABR"/>
    <property type="match status" value="1"/>
</dbReference>
<dbReference type="RefSeq" id="WP_258433066.1">
    <property type="nucleotide sequence ID" value="NZ_JANSGW010000006.1"/>
</dbReference>
<keyword evidence="7" id="KW-0804">Transcription</keyword>
<dbReference type="CDD" id="cd07377">
    <property type="entry name" value="WHTH_GntR"/>
    <property type="match status" value="1"/>
</dbReference>
<keyword evidence="5" id="KW-0805">Transcription regulation</keyword>
<proteinExistence type="inferred from homology"/>
<keyword evidence="4" id="KW-0663">Pyridoxal phosphate</keyword>
<dbReference type="InterPro" id="IPR000524">
    <property type="entry name" value="Tscrpt_reg_HTH_GntR"/>
</dbReference>
<feature type="domain" description="HTH gntR-type" evidence="8">
    <location>
        <begin position="12"/>
        <end position="80"/>
    </location>
</feature>
<organism evidence="9 10">
    <name type="scientific">Brevibacillus laterosporus</name>
    <name type="common">Bacillus laterosporus</name>
    <dbReference type="NCBI Taxonomy" id="1465"/>
    <lineage>
        <taxon>Bacteria</taxon>
        <taxon>Bacillati</taxon>
        <taxon>Bacillota</taxon>
        <taxon>Bacilli</taxon>
        <taxon>Bacillales</taxon>
        <taxon>Paenibacillaceae</taxon>
        <taxon>Brevibacillus</taxon>
    </lineage>
</organism>
<dbReference type="SUPFAM" id="SSF46785">
    <property type="entry name" value="Winged helix' DNA-binding domain"/>
    <property type="match status" value="1"/>
</dbReference>
<dbReference type="InterPro" id="IPR004839">
    <property type="entry name" value="Aminotransferase_I/II_large"/>
</dbReference>
<dbReference type="SUPFAM" id="SSF53383">
    <property type="entry name" value="PLP-dependent transferases"/>
    <property type="match status" value="1"/>
</dbReference>